<evidence type="ECO:0000256" key="2">
    <source>
        <dbReference type="ARBA" id="ARBA00022801"/>
    </source>
</evidence>
<reference evidence="5" key="1">
    <citation type="submission" date="2020-06" db="EMBL/GenBank/DDBJ databases">
        <title>Paenibacillus sp. nov., isolated from soil.</title>
        <authorList>
            <person name="Seo Y.L."/>
        </authorList>
    </citation>
    <scope>NUCLEOTIDE SEQUENCE [LARGE SCALE GENOMIC DNA]</scope>
    <source>
        <strain evidence="5">JW14</strain>
    </source>
</reference>
<dbReference type="PANTHER" id="PTHR23044:SF61">
    <property type="entry name" value="3'-5' EXORIBONUCLEASE 1-RELATED"/>
    <property type="match status" value="1"/>
</dbReference>
<dbReference type="SMART" id="SM00479">
    <property type="entry name" value="EXOIII"/>
    <property type="match status" value="1"/>
</dbReference>
<protein>
    <submittedName>
        <fullName evidence="5">Exonuclease domain-containing protein</fullName>
    </submittedName>
</protein>
<dbReference type="EMBL" id="JABWCS010000174">
    <property type="protein sequence ID" value="NUU59028.1"/>
    <property type="molecule type" value="Genomic_DNA"/>
</dbReference>
<dbReference type="InterPro" id="IPR012337">
    <property type="entry name" value="RNaseH-like_sf"/>
</dbReference>
<dbReference type="Gene3D" id="3.30.420.10">
    <property type="entry name" value="Ribonuclease H-like superfamily/Ribonuclease H"/>
    <property type="match status" value="1"/>
</dbReference>
<dbReference type="InterPro" id="IPR047201">
    <property type="entry name" value="ERI-1_3'hExo-like"/>
</dbReference>
<dbReference type="RefSeq" id="WP_175369742.1">
    <property type="nucleotide sequence ID" value="NZ_JABWCS010000174.1"/>
</dbReference>
<accession>A0A850EE79</accession>
<comment type="caution">
    <text evidence="5">The sequence shown here is derived from an EMBL/GenBank/DDBJ whole genome shotgun (WGS) entry which is preliminary data.</text>
</comment>
<sequence>MDYIILDIEFNGRKFASEHPMEVIEIGAVRLDSSLQYKDEFSSLIKPIYFSTLNSFIKKKTGIPQEDIDVAARFPKVITAFREWLDQSTDGVLLLTWGGEDMKRIIQDIRMHKMDDAYWMAATYFDLLKGVLRARGLSNDISVEGAMALLELEATGSAHRALDDARMTSEIFRAIFSELDLERAQHYVDTFSNARERKTVKIAIKAMTSQKVVPTWELVEEHYFSDKNTLADPRKLAELKAFFEAQVGNTKK</sequence>
<dbReference type="CDD" id="cd06133">
    <property type="entry name" value="ERI-1_3'hExo_like"/>
    <property type="match status" value="1"/>
</dbReference>
<evidence type="ECO:0000313" key="5">
    <source>
        <dbReference type="EMBL" id="NUU59028.1"/>
    </source>
</evidence>
<dbReference type="SUPFAM" id="SSF53098">
    <property type="entry name" value="Ribonuclease H-like"/>
    <property type="match status" value="1"/>
</dbReference>
<keyword evidence="2" id="KW-0378">Hydrolase</keyword>
<gene>
    <name evidence="5" type="ORF">HPT30_01270</name>
</gene>
<keyword evidence="3 5" id="KW-0269">Exonuclease</keyword>
<dbReference type="GO" id="GO:0000175">
    <property type="term" value="F:3'-5'-RNA exonuclease activity"/>
    <property type="evidence" value="ECO:0007669"/>
    <property type="project" value="InterPro"/>
</dbReference>
<dbReference type="InterPro" id="IPR051274">
    <property type="entry name" value="3-5_Exoribonuclease"/>
</dbReference>
<dbReference type="InterPro" id="IPR013520">
    <property type="entry name" value="Ribonucl_H"/>
</dbReference>
<evidence type="ECO:0000256" key="1">
    <source>
        <dbReference type="ARBA" id="ARBA00022722"/>
    </source>
</evidence>
<dbReference type="InterPro" id="IPR036397">
    <property type="entry name" value="RNaseH_sf"/>
</dbReference>
<organism evidence="5 6">
    <name type="scientific">Paenibacillus agri</name>
    <dbReference type="NCBI Taxonomy" id="2744309"/>
    <lineage>
        <taxon>Bacteria</taxon>
        <taxon>Bacillati</taxon>
        <taxon>Bacillota</taxon>
        <taxon>Bacilli</taxon>
        <taxon>Bacillales</taxon>
        <taxon>Paenibacillaceae</taxon>
        <taxon>Paenibacillus</taxon>
    </lineage>
</organism>
<keyword evidence="1" id="KW-0540">Nuclease</keyword>
<feature type="domain" description="Exonuclease" evidence="4">
    <location>
        <begin position="2"/>
        <end position="181"/>
    </location>
</feature>
<dbReference type="PANTHER" id="PTHR23044">
    <property type="entry name" value="3'-5' EXONUCLEASE ERI1-RELATED"/>
    <property type="match status" value="1"/>
</dbReference>
<name>A0A850EE79_9BACL</name>
<dbReference type="Proteomes" id="UP000564806">
    <property type="component" value="Unassembled WGS sequence"/>
</dbReference>
<dbReference type="AlphaFoldDB" id="A0A850EE79"/>
<proteinExistence type="predicted"/>
<evidence type="ECO:0000313" key="6">
    <source>
        <dbReference type="Proteomes" id="UP000564806"/>
    </source>
</evidence>
<dbReference type="GO" id="GO:0003676">
    <property type="term" value="F:nucleic acid binding"/>
    <property type="evidence" value="ECO:0007669"/>
    <property type="project" value="InterPro"/>
</dbReference>
<evidence type="ECO:0000259" key="4">
    <source>
        <dbReference type="SMART" id="SM00479"/>
    </source>
</evidence>
<keyword evidence="6" id="KW-1185">Reference proteome</keyword>
<dbReference type="Pfam" id="PF00929">
    <property type="entry name" value="RNase_T"/>
    <property type="match status" value="1"/>
</dbReference>
<evidence type="ECO:0000256" key="3">
    <source>
        <dbReference type="ARBA" id="ARBA00022839"/>
    </source>
</evidence>